<dbReference type="SMR" id="A0A5K1V8V9"/>
<dbReference type="Gene3D" id="1.10.510.10">
    <property type="entry name" value="Transferase(Phosphotransferase) domain 1"/>
    <property type="match status" value="1"/>
</dbReference>
<dbReference type="VEuPathDB" id="AmoebaDB:KM1_008960"/>
<dbReference type="InterPro" id="IPR017441">
    <property type="entry name" value="Protein_kinase_ATP_BS"/>
</dbReference>
<dbReference type="AlphaFoldDB" id="A0A5K1V8V9"/>
<comment type="caution">
    <text evidence="7">The sequence shown here is derived from an EMBL/GenBank/DDBJ whole genome shotgun (WGS) entry which is preliminary data.</text>
</comment>
<dbReference type="FunFam" id="1.10.510.10:FF:001321">
    <property type="entry name" value="Myosin light chain kinase, putative"/>
    <property type="match status" value="1"/>
</dbReference>
<name>A0A5K1V8V9_ENTHI</name>
<gene>
    <name evidence="7" type="ORF">CL6EHI_186820</name>
</gene>
<dbReference type="PROSITE" id="PS00107">
    <property type="entry name" value="PROTEIN_KINASE_ATP"/>
    <property type="match status" value="1"/>
</dbReference>
<keyword evidence="7" id="KW-0808">Transferase</keyword>
<dbReference type="InterPro" id="IPR008271">
    <property type="entry name" value="Ser/Thr_kinase_AS"/>
</dbReference>
<feature type="domain" description="Protein kinase" evidence="6">
    <location>
        <begin position="95"/>
        <end position="352"/>
    </location>
</feature>
<evidence type="ECO:0000256" key="4">
    <source>
        <dbReference type="RuleBase" id="RU000304"/>
    </source>
</evidence>
<accession>A0A5K1V8V9</accession>
<comment type="similarity">
    <text evidence="4">Belongs to the protein kinase superfamily.</text>
</comment>
<reference evidence="7 8" key="1">
    <citation type="submission" date="2016-05" db="EMBL/GenBank/DDBJ databases">
        <title>First whole genome sequencing of Entamoeba histolytica HM1:IMSS-clone-6.</title>
        <authorList>
            <person name="Mukherjee Avik.K."/>
            <person name="Izumyama S."/>
            <person name="Nakada-Tsukui K."/>
            <person name="Nozaki T."/>
        </authorList>
    </citation>
    <scope>NUCLEOTIDE SEQUENCE [LARGE SCALE GENOMIC DNA]</scope>
    <source>
        <strain evidence="7 8">HM1:IMSS clone 6</strain>
    </source>
</reference>
<dbReference type="OMA" id="TIKGYDG"/>
<keyword evidence="1 3" id="KW-0547">Nucleotide-binding</keyword>
<feature type="region of interest" description="Disordered" evidence="5">
    <location>
        <begin position="391"/>
        <end position="419"/>
    </location>
</feature>
<keyword evidence="7" id="KW-0418">Kinase</keyword>
<dbReference type="VEuPathDB" id="AmoebaDB:EHI7A_010380"/>
<evidence type="ECO:0000313" key="8">
    <source>
        <dbReference type="Proteomes" id="UP000078387"/>
    </source>
</evidence>
<sequence>MKSFKKTFASAFKEKSAKLSKIVTEGISGLKGKQAKMVMKKKERKRQMELTKKKNLHKRLPPNFKEKKDFIEEEKKYLLFPKDDERRNRIIEDFFLLGEELGRGAFAVVRKARAIPTGELCAVKVIDKRLVKPEETKLLIREIEIARAAQHVAIMKVFDVFESDINISIVMELLPGGTLFSRVSKCESGIPEVEARWVIYQVVSALYYLHSHCIAHRDIKPENILMVGDAGLTCRLGDFGFAKCFQNEPLKTPCGTQDYAAPEILMGATEYSYQVDMWSVGVMLYVCLCGYLPFDGDTIAENVEQMQSGEIVFDSDDWKHISNEARDFVIRCLYPDPRLRMNAEQALCHPWFKGIAQPTITEGIVPVEQPVAVTQEEIDKQKAAGIIIDWDDNGDEEDPSGLPAAHIPPTRPVPVYHSD</sequence>
<evidence type="ECO:0000256" key="2">
    <source>
        <dbReference type="ARBA" id="ARBA00022840"/>
    </source>
</evidence>
<dbReference type="VEuPathDB" id="AmoebaDB:EHI8A_001320"/>
<dbReference type="PANTHER" id="PTHR24347">
    <property type="entry name" value="SERINE/THREONINE-PROTEIN KINASE"/>
    <property type="match status" value="1"/>
</dbReference>
<dbReference type="CDD" id="cd05117">
    <property type="entry name" value="STKc_CAMK"/>
    <property type="match status" value="1"/>
</dbReference>
<keyword evidence="2 3" id="KW-0067">ATP-binding</keyword>
<dbReference type="Proteomes" id="UP000078387">
    <property type="component" value="Unassembled WGS sequence"/>
</dbReference>
<keyword evidence="4" id="KW-0723">Serine/threonine-protein kinase</keyword>
<dbReference type="InterPro" id="IPR011009">
    <property type="entry name" value="Kinase-like_dom_sf"/>
</dbReference>
<dbReference type="VEuPathDB" id="AmoebaDB:EHI5A_005990"/>
<evidence type="ECO:0000256" key="1">
    <source>
        <dbReference type="ARBA" id="ARBA00022741"/>
    </source>
</evidence>
<dbReference type="EMBL" id="BDEQ01000001">
    <property type="protein sequence ID" value="GAT92752.1"/>
    <property type="molecule type" value="Genomic_DNA"/>
</dbReference>
<dbReference type="VEuPathDB" id="AmoebaDB:EHI_186820"/>
<dbReference type="PROSITE" id="PS50011">
    <property type="entry name" value="PROTEIN_KINASE_DOM"/>
    <property type="match status" value="1"/>
</dbReference>
<dbReference type="GO" id="GO:0004674">
    <property type="term" value="F:protein serine/threonine kinase activity"/>
    <property type="evidence" value="ECO:0007669"/>
    <property type="project" value="UniProtKB-KW"/>
</dbReference>
<dbReference type="InterPro" id="IPR000719">
    <property type="entry name" value="Prot_kinase_dom"/>
</dbReference>
<organism evidence="7 8">
    <name type="scientific">Entamoeba histolytica</name>
    <dbReference type="NCBI Taxonomy" id="5759"/>
    <lineage>
        <taxon>Eukaryota</taxon>
        <taxon>Amoebozoa</taxon>
        <taxon>Evosea</taxon>
        <taxon>Archamoebae</taxon>
        <taxon>Mastigamoebida</taxon>
        <taxon>Entamoebidae</taxon>
        <taxon>Entamoeba</taxon>
    </lineage>
</organism>
<dbReference type="SUPFAM" id="SSF56112">
    <property type="entry name" value="Protein kinase-like (PK-like)"/>
    <property type="match status" value="1"/>
</dbReference>
<evidence type="ECO:0000313" key="7">
    <source>
        <dbReference type="EMBL" id="GAT92752.1"/>
    </source>
</evidence>
<proteinExistence type="inferred from homology"/>
<dbReference type="PROSITE" id="PS00108">
    <property type="entry name" value="PROTEIN_KINASE_ST"/>
    <property type="match status" value="1"/>
</dbReference>
<dbReference type="GO" id="GO:0005524">
    <property type="term" value="F:ATP binding"/>
    <property type="evidence" value="ECO:0007669"/>
    <property type="project" value="UniProtKB-UniRule"/>
</dbReference>
<protein>
    <submittedName>
        <fullName evidence="7">Protein kinase domain containing protein</fullName>
    </submittedName>
</protein>
<dbReference type="SMART" id="SM00220">
    <property type="entry name" value="S_TKc"/>
    <property type="match status" value="1"/>
</dbReference>
<dbReference type="Gene3D" id="3.30.200.20">
    <property type="entry name" value="Phosphorylase Kinase, domain 1"/>
    <property type="match status" value="1"/>
</dbReference>
<evidence type="ECO:0000256" key="3">
    <source>
        <dbReference type="PROSITE-ProRule" id="PRU10141"/>
    </source>
</evidence>
<evidence type="ECO:0000256" key="5">
    <source>
        <dbReference type="SAM" id="MobiDB-lite"/>
    </source>
</evidence>
<dbReference type="Pfam" id="PF00069">
    <property type="entry name" value="Pkinase"/>
    <property type="match status" value="1"/>
</dbReference>
<evidence type="ECO:0000259" key="6">
    <source>
        <dbReference type="PROSITE" id="PS50011"/>
    </source>
</evidence>
<feature type="binding site" evidence="3">
    <location>
        <position position="124"/>
    </location>
    <ligand>
        <name>ATP</name>
        <dbReference type="ChEBI" id="CHEBI:30616"/>
    </ligand>
</feature>